<feature type="region of interest" description="Disordered" evidence="1">
    <location>
        <begin position="85"/>
        <end position="109"/>
    </location>
</feature>
<proteinExistence type="predicted"/>
<evidence type="ECO:0000313" key="2">
    <source>
        <dbReference type="EMBL" id="VVC39914.1"/>
    </source>
</evidence>
<protein>
    <submittedName>
        <fullName evidence="2">Uncharacterized protein</fullName>
    </submittedName>
</protein>
<keyword evidence="3" id="KW-1185">Reference proteome</keyword>
<gene>
    <name evidence="2" type="ORF">CINCED_3A007061</name>
</gene>
<evidence type="ECO:0000313" key="3">
    <source>
        <dbReference type="Proteomes" id="UP000325440"/>
    </source>
</evidence>
<evidence type="ECO:0000256" key="1">
    <source>
        <dbReference type="SAM" id="MobiDB-lite"/>
    </source>
</evidence>
<organism evidence="2 3">
    <name type="scientific">Cinara cedri</name>
    <dbReference type="NCBI Taxonomy" id="506608"/>
    <lineage>
        <taxon>Eukaryota</taxon>
        <taxon>Metazoa</taxon>
        <taxon>Ecdysozoa</taxon>
        <taxon>Arthropoda</taxon>
        <taxon>Hexapoda</taxon>
        <taxon>Insecta</taxon>
        <taxon>Pterygota</taxon>
        <taxon>Neoptera</taxon>
        <taxon>Paraneoptera</taxon>
        <taxon>Hemiptera</taxon>
        <taxon>Sternorrhyncha</taxon>
        <taxon>Aphidomorpha</taxon>
        <taxon>Aphidoidea</taxon>
        <taxon>Aphididae</taxon>
        <taxon>Lachninae</taxon>
        <taxon>Cinara</taxon>
    </lineage>
</organism>
<accession>A0A5E4N5I8</accession>
<name>A0A5E4N5I8_9HEMI</name>
<dbReference type="AlphaFoldDB" id="A0A5E4N5I8"/>
<sequence>MNDDEYNAPIIPSAPCLIVSSSHALLSRLASAYRHLTYDCGSQSAISIAKAERTVSIERRRMWKRNRDTPVEWVGVGFRDGGARKIRPSSGGADVTVASDKSLAHNRQV</sequence>
<dbReference type="Proteomes" id="UP000325440">
    <property type="component" value="Unassembled WGS sequence"/>
</dbReference>
<dbReference type="EMBL" id="CABPRJ010001898">
    <property type="protein sequence ID" value="VVC39914.1"/>
    <property type="molecule type" value="Genomic_DNA"/>
</dbReference>
<reference evidence="2 3" key="1">
    <citation type="submission" date="2019-08" db="EMBL/GenBank/DDBJ databases">
        <authorList>
            <person name="Alioto T."/>
            <person name="Alioto T."/>
            <person name="Gomez Garrido J."/>
        </authorList>
    </citation>
    <scope>NUCLEOTIDE SEQUENCE [LARGE SCALE GENOMIC DNA]</scope>
</reference>